<evidence type="ECO:0000313" key="8">
    <source>
        <dbReference type="Proteomes" id="UP000325081"/>
    </source>
</evidence>
<evidence type="ECO:0000256" key="1">
    <source>
        <dbReference type="ARBA" id="ARBA00004123"/>
    </source>
</evidence>
<dbReference type="EMBL" id="BKCP01004405">
    <property type="protein sequence ID" value="GER30831.1"/>
    <property type="molecule type" value="Genomic_DNA"/>
</dbReference>
<keyword evidence="3" id="KW-0238">DNA-binding</keyword>
<evidence type="ECO:0000256" key="5">
    <source>
        <dbReference type="ARBA" id="ARBA00023242"/>
    </source>
</evidence>
<dbReference type="PROSITE" id="PS50863">
    <property type="entry name" value="B3"/>
    <property type="match status" value="1"/>
</dbReference>
<comment type="caution">
    <text evidence="7">The sequence shown here is derived from an EMBL/GenBank/DDBJ whole genome shotgun (WGS) entry which is preliminary data.</text>
</comment>
<reference evidence="8" key="1">
    <citation type="journal article" date="2019" name="Curr. Biol.">
        <title>Genome Sequence of Striga asiatica Provides Insight into the Evolution of Plant Parasitism.</title>
        <authorList>
            <person name="Yoshida S."/>
            <person name="Kim S."/>
            <person name="Wafula E.K."/>
            <person name="Tanskanen J."/>
            <person name="Kim Y.M."/>
            <person name="Honaas L."/>
            <person name="Yang Z."/>
            <person name="Spallek T."/>
            <person name="Conn C.E."/>
            <person name="Ichihashi Y."/>
            <person name="Cheong K."/>
            <person name="Cui S."/>
            <person name="Der J.P."/>
            <person name="Gundlach H."/>
            <person name="Jiao Y."/>
            <person name="Hori C."/>
            <person name="Ishida J.K."/>
            <person name="Kasahara H."/>
            <person name="Kiba T."/>
            <person name="Kim M.S."/>
            <person name="Koo N."/>
            <person name="Laohavisit A."/>
            <person name="Lee Y.H."/>
            <person name="Lumba S."/>
            <person name="McCourt P."/>
            <person name="Mortimer J.C."/>
            <person name="Mutuku J.M."/>
            <person name="Nomura T."/>
            <person name="Sasaki-Sekimoto Y."/>
            <person name="Seto Y."/>
            <person name="Wang Y."/>
            <person name="Wakatake T."/>
            <person name="Sakakibara H."/>
            <person name="Demura T."/>
            <person name="Yamaguchi S."/>
            <person name="Yoneyama K."/>
            <person name="Manabe R.I."/>
            <person name="Nelson D.C."/>
            <person name="Schulman A.H."/>
            <person name="Timko M.P."/>
            <person name="dePamphilis C.W."/>
            <person name="Choi D."/>
            <person name="Shirasu K."/>
        </authorList>
    </citation>
    <scope>NUCLEOTIDE SEQUENCE [LARGE SCALE GENOMIC DNA]</scope>
    <source>
        <strain evidence="8">cv. UVA1</strain>
    </source>
</reference>
<evidence type="ECO:0000256" key="4">
    <source>
        <dbReference type="ARBA" id="ARBA00023163"/>
    </source>
</evidence>
<dbReference type="GO" id="GO:0003677">
    <property type="term" value="F:DNA binding"/>
    <property type="evidence" value="ECO:0007669"/>
    <property type="project" value="UniProtKB-KW"/>
</dbReference>
<dbReference type="InterPro" id="IPR015300">
    <property type="entry name" value="DNA-bd_pseudobarrel_sf"/>
</dbReference>
<name>A0A5A7PDH7_STRAF</name>
<dbReference type="Proteomes" id="UP000325081">
    <property type="component" value="Unassembled WGS sequence"/>
</dbReference>
<dbReference type="SUPFAM" id="SSF101936">
    <property type="entry name" value="DNA-binding pseudobarrel domain"/>
    <property type="match status" value="2"/>
</dbReference>
<proteinExistence type="predicted"/>
<accession>A0A5A7PDH7</accession>
<dbReference type="GO" id="GO:0005634">
    <property type="term" value="C:nucleus"/>
    <property type="evidence" value="ECO:0007669"/>
    <property type="project" value="UniProtKB-SubCell"/>
</dbReference>
<dbReference type="PANTHER" id="PTHR31920:SF122">
    <property type="entry name" value="B3 DOMAIN-CONTAINING PROTEIN REM23"/>
    <property type="match status" value="1"/>
</dbReference>
<organism evidence="7 8">
    <name type="scientific">Striga asiatica</name>
    <name type="common">Asiatic witchweed</name>
    <name type="synonym">Buchnera asiatica</name>
    <dbReference type="NCBI Taxonomy" id="4170"/>
    <lineage>
        <taxon>Eukaryota</taxon>
        <taxon>Viridiplantae</taxon>
        <taxon>Streptophyta</taxon>
        <taxon>Embryophyta</taxon>
        <taxon>Tracheophyta</taxon>
        <taxon>Spermatophyta</taxon>
        <taxon>Magnoliopsida</taxon>
        <taxon>eudicotyledons</taxon>
        <taxon>Gunneridae</taxon>
        <taxon>Pentapetalae</taxon>
        <taxon>asterids</taxon>
        <taxon>lamiids</taxon>
        <taxon>Lamiales</taxon>
        <taxon>Orobanchaceae</taxon>
        <taxon>Buchnereae</taxon>
        <taxon>Striga</taxon>
    </lineage>
</organism>
<dbReference type="AlphaFoldDB" id="A0A5A7PDH7"/>
<evidence type="ECO:0000256" key="3">
    <source>
        <dbReference type="ARBA" id="ARBA00023125"/>
    </source>
</evidence>
<keyword evidence="5" id="KW-0539">Nucleus</keyword>
<evidence type="ECO:0000256" key="2">
    <source>
        <dbReference type="ARBA" id="ARBA00023015"/>
    </source>
</evidence>
<protein>
    <submittedName>
        <fullName evidence="7">Transcriptional factor B3 family protein</fullName>
    </submittedName>
</protein>
<comment type="subcellular location">
    <subcellularLocation>
        <location evidence="1">Nucleus</location>
    </subcellularLocation>
</comment>
<dbReference type="InterPro" id="IPR003340">
    <property type="entry name" value="B3_DNA-bd"/>
</dbReference>
<keyword evidence="2" id="KW-0805">Transcription regulation</keyword>
<feature type="domain" description="TF-B3" evidence="6">
    <location>
        <begin position="6"/>
        <end position="102"/>
    </location>
</feature>
<dbReference type="Pfam" id="PF02362">
    <property type="entry name" value="B3"/>
    <property type="match status" value="1"/>
</dbReference>
<evidence type="ECO:0000259" key="6">
    <source>
        <dbReference type="PROSITE" id="PS50863"/>
    </source>
</evidence>
<dbReference type="Gene3D" id="2.40.330.10">
    <property type="entry name" value="DNA-binding pseudobarrel domain"/>
    <property type="match status" value="2"/>
</dbReference>
<dbReference type="CDD" id="cd10017">
    <property type="entry name" value="B3_DNA"/>
    <property type="match status" value="1"/>
</dbReference>
<sequence>MKLHESPSFFKVLIMDFNHQLRIPQDFSRELERVLVASTRATLRVSSGVTWDVKVEKMGDGNYKFTEGWGEFARDVGLKLGEFMAFWLVGKSLFDVAIFEVSGCDREFPLLDDDSVDDDVECGKHDAPDVMENKQHLKARVGSKKSPLYFEITLKNHQKSRLTLSKNFWEAAGLLGKQSVDLVYLPKHHKQNVVIDHRPPGNRLDLAAGWPTFRKANGLVIGKAYKFEFKPGKNVIQVQKLKTVK</sequence>
<gene>
    <name evidence="7" type="ORF">STAS_06790</name>
</gene>
<keyword evidence="8" id="KW-1185">Reference proteome</keyword>
<keyword evidence="4" id="KW-0804">Transcription</keyword>
<evidence type="ECO:0000313" key="7">
    <source>
        <dbReference type="EMBL" id="GER30831.1"/>
    </source>
</evidence>
<dbReference type="InterPro" id="IPR050655">
    <property type="entry name" value="Plant_B3_domain"/>
</dbReference>
<dbReference type="PANTHER" id="PTHR31920">
    <property type="entry name" value="B3 DOMAIN-CONTAINING"/>
    <property type="match status" value="1"/>
</dbReference>
<dbReference type="OrthoDB" id="912016at2759"/>
<dbReference type="SMART" id="SM01019">
    <property type="entry name" value="B3"/>
    <property type="match status" value="2"/>
</dbReference>